<dbReference type="SUPFAM" id="SSF54171">
    <property type="entry name" value="DNA-binding domain"/>
    <property type="match status" value="1"/>
</dbReference>
<dbReference type="PROSITE" id="PS51032">
    <property type="entry name" value="AP2_ERF"/>
    <property type="match status" value="1"/>
</dbReference>
<comment type="caution">
    <text evidence="9">The sequence shown here is derived from an EMBL/GenBank/DDBJ whole genome shotgun (WGS) entry which is preliminary data.</text>
</comment>
<keyword evidence="2" id="KW-0805">Transcription regulation</keyword>
<dbReference type="GO" id="GO:0003700">
    <property type="term" value="F:DNA-binding transcription factor activity"/>
    <property type="evidence" value="ECO:0007669"/>
    <property type="project" value="InterPro"/>
</dbReference>
<sequence>MDMDMDMDMEENHAMAATATCNSSDHIPISSSSSVNDNNNKLYKGVRKRKWGKWVSEIRLPNSRERIWLGSYDSAEKAARAFDAALYCLRGRHANFNFPNTPSNVDANVDVPVPVPAHQSLTPQEIQEVAAKFAHIDPLLLKPLDAQQTQHAPPHHSSSFGSNLCKSDSIADSSNSTTTCTPTTTASSSSHTMFECDGSVQLDHGDMDWTFLNMFDYSNEVFPVGSDYDLHSHLHKMHSSISGELLYSTLPPFQGCEESIEVDDDPFSHPSFLWDWNF</sequence>
<gene>
    <name evidence="9" type="ORF">VNO78_00777</name>
</gene>
<dbReference type="InterPro" id="IPR036955">
    <property type="entry name" value="AP2/ERF_dom_sf"/>
</dbReference>
<accession>A0AAN9SXE9</accession>
<comment type="subcellular location">
    <subcellularLocation>
        <location evidence="1">Nucleus</location>
    </subcellularLocation>
</comment>
<dbReference type="AlphaFoldDB" id="A0AAN9SXE9"/>
<dbReference type="GO" id="GO:0003677">
    <property type="term" value="F:DNA binding"/>
    <property type="evidence" value="ECO:0007669"/>
    <property type="project" value="UniProtKB-KW"/>
</dbReference>
<evidence type="ECO:0000313" key="10">
    <source>
        <dbReference type="Proteomes" id="UP001386955"/>
    </source>
</evidence>
<evidence type="ECO:0000256" key="1">
    <source>
        <dbReference type="ARBA" id="ARBA00004123"/>
    </source>
</evidence>
<feature type="domain" description="AP2/ERF" evidence="8">
    <location>
        <begin position="42"/>
        <end position="99"/>
    </location>
</feature>
<keyword evidence="3" id="KW-0238">DNA-binding</keyword>
<keyword evidence="5" id="KW-0804">Transcription</keyword>
<comment type="similarity">
    <text evidence="7">Belongs to the AP2/ERF transcription factor family. ERF subfamily.</text>
</comment>
<evidence type="ECO:0000259" key="8">
    <source>
        <dbReference type="PROSITE" id="PS51032"/>
    </source>
</evidence>
<dbReference type="GO" id="GO:0005634">
    <property type="term" value="C:nucleus"/>
    <property type="evidence" value="ECO:0007669"/>
    <property type="project" value="UniProtKB-SubCell"/>
</dbReference>
<proteinExistence type="inferred from homology"/>
<dbReference type="PANTHER" id="PTHR31985:SF273">
    <property type="entry name" value="ETHYLENE-RESPONSIVE TRANSCRIPTION FACTOR ERF017"/>
    <property type="match status" value="1"/>
</dbReference>
<dbReference type="InterPro" id="IPR016177">
    <property type="entry name" value="DNA-bd_dom_sf"/>
</dbReference>
<dbReference type="Proteomes" id="UP001386955">
    <property type="component" value="Unassembled WGS sequence"/>
</dbReference>
<dbReference type="PRINTS" id="PR00367">
    <property type="entry name" value="ETHRSPELEMNT"/>
</dbReference>
<name>A0AAN9SXE9_PSOTE</name>
<keyword evidence="10" id="KW-1185">Reference proteome</keyword>
<dbReference type="PANTHER" id="PTHR31985">
    <property type="entry name" value="ETHYLENE-RESPONSIVE TRANSCRIPTION FACTOR ERF042-RELATED"/>
    <property type="match status" value="1"/>
</dbReference>
<dbReference type="SMART" id="SM00380">
    <property type="entry name" value="AP2"/>
    <property type="match status" value="1"/>
</dbReference>
<dbReference type="InterPro" id="IPR001471">
    <property type="entry name" value="AP2/ERF_dom"/>
</dbReference>
<dbReference type="Gene3D" id="3.30.730.10">
    <property type="entry name" value="AP2/ERF domain"/>
    <property type="match status" value="1"/>
</dbReference>
<dbReference type="InterPro" id="IPR051032">
    <property type="entry name" value="AP2/ERF_TF_ERF_subfamily"/>
</dbReference>
<evidence type="ECO:0000256" key="7">
    <source>
        <dbReference type="ARBA" id="ARBA00024343"/>
    </source>
</evidence>
<evidence type="ECO:0000256" key="2">
    <source>
        <dbReference type="ARBA" id="ARBA00023015"/>
    </source>
</evidence>
<evidence type="ECO:0000256" key="5">
    <source>
        <dbReference type="ARBA" id="ARBA00023163"/>
    </source>
</evidence>
<evidence type="ECO:0000313" key="9">
    <source>
        <dbReference type="EMBL" id="KAK7410187.1"/>
    </source>
</evidence>
<dbReference type="EMBL" id="JAYMYS010000001">
    <property type="protein sequence ID" value="KAK7410187.1"/>
    <property type="molecule type" value="Genomic_DNA"/>
</dbReference>
<organism evidence="9 10">
    <name type="scientific">Psophocarpus tetragonolobus</name>
    <name type="common">Winged bean</name>
    <name type="synonym">Dolichos tetragonolobus</name>
    <dbReference type="NCBI Taxonomy" id="3891"/>
    <lineage>
        <taxon>Eukaryota</taxon>
        <taxon>Viridiplantae</taxon>
        <taxon>Streptophyta</taxon>
        <taxon>Embryophyta</taxon>
        <taxon>Tracheophyta</taxon>
        <taxon>Spermatophyta</taxon>
        <taxon>Magnoliopsida</taxon>
        <taxon>eudicotyledons</taxon>
        <taxon>Gunneridae</taxon>
        <taxon>Pentapetalae</taxon>
        <taxon>rosids</taxon>
        <taxon>fabids</taxon>
        <taxon>Fabales</taxon>
        <taxon>Fabaceae</taxon>
        <taxon>Papilionoideae</taxon>
        <taxon>50 kb inversion clade</taxon>
        <taxon>NPAAA clade</taxon>
        <taxon>indigoferoid/millettioid clade</taxon>
        <taxon>Phaseoleae</taxon>
        <taxon>Psophocarpus</taxon>
    </lineage>
</organism>
<dbReference type="FunFam" id="3.30.730.10:FF:000001">
    <property type="entry name" value="Ethylene-responsive transcription factor 2"/>
    <property type="match status" value="1"/>
</dbReference>
<keyword evidence="6" id="KW-0539">Nucleus</keyword>
<protein>
    <recommendedName>
        <fullName evidence="8">AP2/ERF domain-containing protein</fullName>
    </recommendedName>
</protein>
<dbReference type="Pfam" id="PF00847">
    <property type="entry name" value="AP2"/>
    <property type="match status" value="1"/>
</dbReference>
<dbReference type="CDD" id="cd00018">
    <property type="entry name" value="AP2"/>
    <property type="match status" value="1"/>
</dbReference>
<evidence type="ECO:0000256" key="3">
    <source>
        <dbReference type="ARBA" id="ARBA00023125"/>
    </source>
</evidence>
<reference evidence="9 10" key="1">
    <citation type="submission" date="2024-01" db="EMBL/GenBank/DDBJ databases">
        <title>The genomes of 5 underutilized Papilionoideae crops provide insights into root nodulation and disease resistanc.</title>
        <authorList>
            <person name="Jiang F."/>
        </authorList>
    </citation>
    <scope>NUCLEOTIDE SEQUENCE [LARGE SCALE GENOMIC DNA]</scope>
    <source>
        <strain evidence="9">DUOXIRENSHENG_FW03</strain>
        <tissue evidence="9">Leaves</tissue>
    </source>
</reference>
<keyword evidence="4" id="KW-0010">Activator</keyword>
<evidence type="ECO:0000256" key="6">
    <source>
        <dbReference type="ARBA" id="ARBA00023242"/>
    </source>
</evidence>
<evidence type="ECO:0000256" key="4">
    <source>
        <dbReference type="ARBA" id="ARBA00023159"/>
    </source>
</evidence>